<comment type="caution">
    <text evidence="2">The sequence shown here is derived from an EMBL/GenBank/DDBJ whole genome shotgun (WGS) entry which is preliminary data.</text>
</comment>
<feature type="region of interest" description="Disordered" evidence="1">
    <location>
        <begin position="145"/>
        <end position="186"/>
    </location>
</feature>
<gene>
    <name evidence="2" type="ORF">Tci_852792</name>
</gene>
<accession>A0A699R9T7</accession>
<organism evidence="2">
    <name type="scientific">Tanacetum cinerariifolium</name>
    <name type="common">Dalmatian daisy</name>
    <name type="synonym">Chrysanthemum cinerariifolium</name>
    <dbReference type="NCBI Taxonomy" id="118510"/>
    <lineage>
        <taxon>Eukaryota</taxon>
        <taxon>Viridiplantae</taxon>
        <taxon>Streptophyta</taxon>
        <taxon>Embryophyta</taxon>
        <taxon>Tracheophyta</taxon>
        <taxon>Spermatophyta</taxon>
        <taxon>Magnoliopsida</taxon>
        <taxon>eudicotyledons</taxon>
        <taxon>Gunneridae</taxon>
        <taxon>Pentapetalae</taxon>
        <taxon>asterids</taxon>
        <taxon>campanulids</taxon>
        <taxon>Asterales</taxon>
        <taxon>Asteraceae</taxon>
        <taxon>Asteroideae</taxon>
        <taxon>Anthemideae</taxon>
        <taxon>Anthemidinae</taxon>
        <taxon>Tanacetum</taxon>
    </lineage>
</organism>
<sequence length="186" mass="20810">MQVKAMATIKKVNDVVQLCALINGKKVVVSEDVIRRDLYLDDADGVECFLNEEIFEDLTRIGRKFNFSKYIFHSMVRNIDSPSKFLMYPRFLQVVMDNQLDDLTSHNTKYTSPAFSQKVFANMQRVGKGFSGVETPLFASMLVQPQPQAKEEGKKVKVPNAPAPLSPINAPSPPLQDPTPTPHATP</sequence>
<evidence type="ECO:0000313" key="2">
    <source>
        <dbReference type="EMBL" id="GFC80822.1"/>
    </source>
</evidence>
<evidence type="ECO:0008006" key="3">
    <source>
        <dbReference type="Google" id="ProtNLM"/>
    </source>
</evidence>
<reference evidence="2" key="1">
    <citation type="journal article" date="2019" name="Sci. Rep.">
        <title>Draft genome of Tanacetum cinerariifolium, the natural source of mosquito coil.</title>
        <authorList>
            <person name="Yamashiro T."/>
            <person name="Shiraishi A."/>
            <person name="Satake H."/>
            <person name="Nakayama K."/>
        </authorList>
    </citation>
    <scope>NUCLEOTIDE SEQUENCE</scope>
</reference>
<proteinExistence type="predicted"/>
<evidence type="ECO:0000256" key="1">
    <source>
        <dbReference type="SAM" id="MobiDB-lite"/>
    </source>
</evidence>
<feature type="non-terminal residue" evidence="2">
    <location>
        <position position="186"/>
    </location>
</feature>
<dbReference type="EMBL" id="BKCJ011076896">
    <property type="protein sequence ID" value="GFC80822.1"/>
    <property type="molecule type" value="Genomic_DNA"/>
</dbReference>
<name>A0A699R9T7_TANCI</name>
<feature type="compositionally biased region" description="Pro residues" evidence="1">
    <location>
        <begin position="161"/>
        <end position="186"/>
    </location>
</feature>
<protein>
    <recommendedName>
        <fullName evidence="3">Synaptobrevin, longin-like domain protein</fullName>
    </recommendedName>
</protein>
<dbReference type="AlphaFoldDB" id="A0A699R9T7"/>